<gene>
    <name evidence="1" type="ORF">AKJ51_04040</name>
</gene>
<evidence type="ECO:0000313" key="1">
    <source>
        <dbReference type="EMBL" id="KXB06209.1"/>
    </source>
</evidence>
<organism evidence="1 2">
    <name type="scientific">candidate division MSBL1 archaeon SCGC-AAA382A20</name>
    <dbReference type="NCBI Taxonomy" id="1698280"/>
    <lineage>
        <taxon>Archaea</taxon>
        <taxon>Methanobacteriati</taxon>
        <taxon>Methanobacteriota</taxon>
        <taxon>candidate division MSBL1</taxon>
    </lineage>
</organism>
<dbReference type="EMBL" id="LHYE01000053">
    <property type="protein sequence ID" value="KXB06209.1"/>
    <property type="molecule type" value="Genomic_DNA"/>
</dbReference>
<name>A0A133VIE5_9EURY</name>
<protein>
    <submittedName>
        <fullName evidence="1">Uncharacterized protein</fullName>
    </submittedName>
</protein>
<evidence type="ECO:0000313" key="2">
    <source>
        <dbReference type="Proteomes" id="UP000070263"/>
    </source>
</evidence>
<accession>A0A133VIE5</accession>
<dbReference type="AlphaFoldDB" id="A0A133VIE5"/>
<proteinExistence type="predicted"/>
<dbReference type="Proteomes" id="UP000070263">
    <property type="component" value="Unassembled WGS sequence"/>
</dbReference>
<sequence>MKMKLEIPFIICMKRNTKSNRIPSKKEIVEYFEKQITNLEDKIEHSDTDELIKKYKESLPSKKESLKKVNEIDDWEGFCKKVIEGDYIVYDGGKR</sequence>
<reference evidence="1 2" key="1">
    <citation type="journal article" date="2016" name="Sci. Rep.">
        <title>Metabolic traits of an uncultured archaeal lineage -MSBL1- from brine pools of the Red Sea.</title>
        <authorList>
            <person name="Mwirichia R."/>
            <person name="Alam I."/>
            <person name="Rashid M."/>
            <person name="Vinu M."/>
            <person name="Ba-Alawi W."/>
            <person name="Anthony Kamau A."/>
            <person name="Kamanda Ngugi D."/>
            <person name="Goker M."/>
            <person name="Klenk H.P."/>
            <person name="Bajic V."/>
            <person name="Stingl U."/>
        </authorList>
    </citation>
    <scope>NUCLEOTIDE SEQUENCE [LARGE SCALE GENOMIC DNA]</scope>
    <source>
        <strain evidence="1">SCGC-AAA382A20</strain>
    </source>
</reference>
<keyword evidence="2" id="KW-1185">Reference proteome</keyword>
<comment type="caution">
    <text evidence="1">The sequence shown here is derived from an EMBL/GenBank/DDBJ whole genome shotgun (WGS) entry which is preliminary data.</text>
</comment>